<protein>
    <submittedName>
        <fullName evidence="2">Pyridoxamine 5'-phosphate oxidase family protein</fullName>
    </submittedName>
</protein>
<comment type="caution">
    <text evidence="2">The sequence shown here is derived from an EMBL/GenBank/DDBJ whole genome shotgun (WGS) entry which is preliminary data.</text>
</comment>
<dbReference type="PANTHER" id="PTHR42815:SF2">
    <property type="entry name" value="FAD-BINDING, PUTATIVE (AFU_ORTHOLOGUE AFUA_6G07600)-RELATED"/>
    <property type="match status" value="1"/>
</dbReference>
<dbReference type="Pfam" id="PF01243">
    <property type="entry name" value="PNPOx_N"/>
    <property type="match status" value="1"/>
</dbReference>
<name>A0ABQ6LKZ7_9RHOB</name>
<evidence type="ECO:0000313" key="2">
    <source>
        <dbReference type="EMBL" id="GMG82925.1"/>
    </source>
</evidence>
<dbReference type="Proteomes" id="UP001239909">
    <property type="component" value="Unassembled WGS sequence"/>
</dbReference>
<dbReference type="RefSeq" id="WP_285671716.1">
    <property type="nucleotide sequence ID" value="NZ_BSYI01000014.1"/>
</dbReference>
<dbReference type="Gene3D" id="2.30.110.10">
    <property type="entry name" value="Electron Transport, Fmn-binding Protein, Chain A"/>
    <property type="match status" value="1"/>
</dbReference>
<accession>A0ABQ6LKZ7</accession>
<dbReference type="InterPro" id="IPR012349">
    <property type="entry name" value="Split_barrel_FMN-bd"/>
</dbReference>
<organism evidence="2 3">
    <name type="scientific">Paralimibaculum aggregatum</name>
    <dbReference type="NCBI Taxonomy" id="3036245"/>
    <lineage>
        <taxon>Bacteria</taxon>
        <taxon>Pseudomonadati</taxon>
        <taxon>Pseudomonadota</taxon>
        <taxon>Alphaproteobacteria</taxon>
        <taxon>Rhodobacterales</taxon>
        <taxon>Paracoccaceae</taxon>
        <taxon>Paralimibaculum</taxon>
    </lineage>
</organism>
<dbReference type="SUPFAM" id="SSF50475">
    <property type="entry name" value="FMN-binding split barrel"/>
    <property type="match status" value="1"/>
</dbReference>
<evidence type="ECO:0000259" key="1">
    <source>
        <dbReference type="Pfam" id="PF01243"/>
    </source>
</evidence>
<sequence length="209" mass="22787">METDPAADLITSEAGLAEIYGEASQASRVKELDHISDDYRAFIEASPFVVLATAGPEGLDTSPRGDPAPVAHVIDRHTLALPDRRGNNRIDSLRNIVRDPRVALIFLIPGIGETIRVNGRARISVAPDLLERHAMQGKPPRSVILVTAERVYFQCQKALARSRLWAADSQLARDALPSTGSMLGRMSTGGIDGAAYDAEYPERLRQTIY</sequence>
<dbReference type="EMBL" id="BSYI01000014">
    <property type="protein sequence ID" value="GMG82925.1"/>
    <property type="molecule type" value="Genomic_DNA"/>
</dbReference>
<proteinExistence type="predicted"/>
<dbReference type="PANTHER" id="PTHR42815">
    <property type="entry name" value="FAD-BINDING, PUTATIVE (AFU_ORTHOLOGUE AFUA_6G07600)-RELATED"/>
    <property type="match status" value="1"/>
</dbReference>
<dbReference type="InterPro" id="IPR024029">
    <property type="entry name" value="Pyridox_Oxase_FMN-dep"/>
</dbReference>
<feature type="domain" description="Pyridoxamine 5'-phosphate oxidase N-terminal" evidence="1">
    <location>
        <begin position="36"/>
        <end position="155"/>
    </location>
</feature>
<dbReference type="InterPro" id="IPR011576">
    <property type="entry name" value="Pyridox_Oxase_N"/>
</dbReference>
<evidence type="ECO:0000313" key="3">
    <source>
        <dbReference type="Proteomes" id="UP001239909"/>
    </source>
</evidence>
<reference evidence="2 3" key="1">
    <citation type="submission" date="2023-04" db="EMBL/GenBank/DDBJ databases">
        <title>Marinoamorphus aggregata gen. nov., sp. Nov., isolate from tissue of brittle star Ophioplocus japonicus.</title>
        <authorList>
            <person name="Kawano K."/>
            <person name="Sawayama S."/>
            <person name="Nakagawa S."/>
        </authorList>
    </citation>
    <scope>NUCLEOTIDE SEQUENCE [LARGE SCALE GENOMIC DNA]</scope>
    <source>
        <strain evidence="2 3">NKW23</strain>
    </source>
</reference>
<dbReference type="NCBIfam" id="TIGR04025">
    <property type="entry name" value="PPOX_FMN_DR2398"/>
    <property type="match status" value="1"/>
</dbReference>
<gene>
    <name evidence="2" type="ORF">LNKW23_21380</name>
</gene>
<keyword evidence="3" id="KW-1185">Reference proteome</keyword>